<feature type="compositionally biased region" description="Basic and acidic residues" evidence="5">
    <location>
        <begin position="11"/>
        <end position="31"/>
    </location>
</feature>
<evidence type="ECO:0000256" key="1">
    <source>
        <dbReference type="ARBA" id="ARBA00004123"/>
    </source>
</evidence>
<name>L8H226_ACACF</name>
<evidence type="ECO:0000259" key="7">
    <source>
        <dbReference type="Pfam" id="PF07808"/>
    </source>
</evidence>
<evidence type="ECO:0000256" key="4">
    <source>
        <dbReference type="ARBA" id="ARBA00023242"/>
    </source>
</evidence>
<dbReference type="OMA" id="WQQTNGY"/>
<feature type="region of interest" description="Disordered" evidence="5">
    <location>
        <begin position="335"/>
        <end position="412"/>
    </location>
</feature>
<dbReference type="AlphaFoldDB" id="L8H226"/>
<dbReference type="GO" id="GO:0005634">
    <property type="term" value="C:nucleus"/>
    <property type="evidence" value="ECO:0007669"/>
    <property type="project" value="UniProtKB-SubCell"/>
</dbReference>
<feature type="compositionally biased region" description="Acidic residues" evidence="5">
    <location>
        <begin position="440"/>
        <end position="453"/>
    </location>
</feature>
<comment type="similarity">
    <text evidence="2">Belongs to the RED family.</text>
</comment>
<evidence type="ECO:0000259" key="6">
    <source>
        <dbReference type="Pfam" id="PF07807"/>
    </source>
</evidence>
<feature type="region of interest" description="Disordered" evidence="5">
    <location>
        <begin position="504"/>
        <end position="529"/>
    </location>
</feature>
<proteinExistence type="inferred from homology"/>
<evidence type="ECO:0000256" key="5">
    <source>
        <dbReference type="SAM" id="MobiDB-lite"/>
    </source>
</evidence>
<feature type="region of interest" description="Disordered" evidence="5">
    <location>
        <begin position="1"/>
        <end position="64"/>
    </location>
</feature>
<organism evidence="8 9">
    <name type="scientific">Acanthamoeba castellanii (strain ATCC 30010 / Neff)</name>
    <dbReference type="NCBI Taxonomy" id="1257118"/>
    <lineage>
        <taxon>Eukaryota</taxon>
        <taxon>Amoebozoa</taxon>
        <taxon>Discosea</taxon>
        <taxon>Longamoebia</taxon>
        <taxon>Centramoebida</taxon>
        <taxon>Acanthamoebidae</taxon>
        <taxon>Acanthamoeba</taxon>
    </lineage>
</organism>
<feature type="compositionally biased region" description="Polar residues" evidence="5">
    <location>
        <begin position="672"/>
        <end position="681"/>
    </location>
</feature>
<dbReference type="KEGG" id="acan:ACA1_264400"/>
<gene>
    <name evidence="8" type="ORF">ACA1_264400</name>
</gene>
<dbReference type="InterPro" id="IPR039896">
    <property type="entry name" value="Red-like"/>
</dbReference>
<evidence type="ECO:0000313" key="9">
    <source>
        <dbReference type="Proteomes" id="UP000011083"/>
    </source>
</evidence>
<feature type="domain" description="RED-like N-terminal" evidence="7">
    <location>
        <begin position="11"/>
        <end position="230"/>
    </location>
</feature>
<feature type="region of interest" description="Disordered" evidence="5">
    <location>
        <begin position="219"/>
        <end position="251"/>
    </location>
</feature>
<evidence type="ECO:0000313" key="8">
    <source>
        <dbReference type="EMBL" id="ELR19267.1"/>
    </source>
</evidence>
<evidence type="ECO:0000256" key="3">
    <source>
        <dbReference type="ARBA" id="ARBA00022737"/>
    </source>
</evidence>
<dbReference type="InterPro" id="IPR012492">
    <property type="entry name" value="RED_C"/>
</dbReference>
<dbReference type="VEuPathDB" id="AmoebaDB:ACA1_264400"/>
<dbReference type="OrthoDB" id="3366823at2759"/>
<dbReference type="Pfam" id="PF07808">
    <property type="entry name" value="RED_N"/>
    <property type="match status" value="1"/>
</dbReference>
<dbReference type="STRING" id="1257118.L8H226"/>
<feature type="compositionally biased region" description="Acidic residues" evidence="5">
    <location>
        <begin position="354"/>
        <end position="363"/>
    </location>
</feature>
<keyword evidence="9" id="KW-1185">Reference proteome</keyword>
<evidence type="ECO:0000256" key="2">
    <source>
        <dbReference type="ARBA" id="ARBA00006660"/>
    </source>
</evidence>
<dbReference type="GeneID" id="14920043"/>
<protein>
    <recommendedName>
        <fullName evidence="10">RED family protein</fullName>
    </recommendedName>
</protein>
<feature type="compositionally biased region" description="Basic and acidic residues" evidence="5">
    <location>
        <begin position="234"/>
        <end position="250"/>
    </location>
</feature>
<comment type="subcellular location">
    <subcellularLocation>
        <location evidence="1">Nucleus</location>
    </subcellularLocation>
</comment>
<feature type="compositionally biased region" description="Basic and acidic residues" evidence="5">
    <location>
        <begin position="381"/>
        <end position="396"/>
    </location>
</feature>
<dbReference type="RefSeq" id="XP_004341352.1">
    <property type="nucleotide sequence ID" value="XM_004341304.1"/>
</dbReference>
<dbReference type="Proteomes" id="UP000011083">
    <property type="component" value="Unassembled WGS sequence"/>
</dbReference>
<dbReference type="EMBL" id="KB007933">
    <property type="protein sequence ID" value="ELR19267.1"/>
    <property type="molecule type" value="Genomic_DNA"/>
</dbReference>
<dbReference type="Pfam" id="PF07807">
    <property type="entry name" value="RED_C"/>
    <property type="match status" value="1"/>
</dbReference>
<feature type="region of interest" description="Disordered" evidence="5">
    <location>
        <begin position="424"/>
        <end position="469"/>
    </location>
</feature>
<sequence>MYAITLRFPRKQKEAEEQKYRDRAKERRDGANPDYEAGAELRPAGFQSVAPPEGVSSEEMRKKEIEESKYLGGDMEHTHLVKGLDYSLLHKIRSELEKEKRMEAEEEDQEEVTKEAAAPAKPVFRTPLAQSVHHLLFEQNDFMIKHRVELGRENGKVRPVDRFMKGRTTFVFDMTDLSAELPTTLLRSKEDCPKIQERMVGSINEDVLKRVTKIMSYLRPRERRKKDKKAKKPKDRDHDDAGGEGRDRAAPMDVAVEVEEKKPAEKTGVAPDLTDLMSLGFLKPVAKTNAQPKALEEDSIFPDVGDYVCLPTAEQIEKTRLKKLAEMEAKKQEAAAAAAADAQTIKTEKAQEKEEFEGDEEEMALLRELMGKQQPQQTSSLHERELKYREQTKGKDYFGNVKDDGEEEEEEVYVPKLKIKDAAADAVKPPPVAHPGGTDDTNEVEMELEDDEGVPTLPPSTATYPAYPEPCAGPQMPAMPGPGYPEAAPYPEAPYPEPYPAGGEEAWAYPNTDEQYGAGGEAGKKAAPDVAMVKTKTLSEQEKKDRGMATVFRRDDSVLKRKTTDKRELDPSFVSENYTECYPGAYESSFTTAVVEEGDSDDDDLSKMDMGTKARKRIKPWHFESDAAWNKFNDTLEATPKAAYQFGVKMGDGRKKDLKKNAKKSKEAKINQELQKINNLMSKRKPGGQ</sequence>
<keyword evidence="3" id="KW-0677">Repeat</keyword>
<reference evidence="8 9" key="1">
    <citation type="journal article" date="2013" name="Genome Biol.">
        <title>Genome of Acanthamoeba castellanii highlights extensive lateral gene transfer and early evolution of tyrosine kinase signaling.</title>
        <authorList>
            <person name="Clarke M."/>
            <person name="Lohan A.J."/>
            <person name="Liu B."/>
            <person name="Lagkouvardos I."/>
            <person name="Roy S."/>
            <person name="Zafar N."/>
            <person name="Bertelli C."/>
            <person name="Schilde C."/>
            <person name="Kianianmomeni A."/>
            <person name="Burglin T.R."/>
            <person name="Frech C."/>
            <person name="Turcotte B."/>
            <person name="Kopec K.O."/>
            <person name="Synnott J.M."/>
            <person name="Choo C."/>
            <person name="Paponov I."/>
            <person name="Finkler A."/>
            <person name="Soon Heng Tan C."/>
            <person name="Hutchins A.P."/>
            <person name="Weinmeier T."/>
            <person name="Rattei T."/>
            <person name="Chu J.S."/>
            <person name="Gimenez G."/>
            <person name="Irimia M."/>
            <person name="Rigden D.J."/>
            <person name="Fitzpatrick D.A."/>
            <person name="Lorenzo-Morales J."/>
            <person name="Bateman A."/>
            <person name="Chiu C.H."/>
            <person name="Tang P."/>
            <person name="Hegemann P."/>
            <person name="Fromm H."/>
            <person name="Raoult D."/>
            <person name="Greub G."/>
            <person name="Miranda-Saavedra D."/>
            <person name="Chen N."/>
            <person name="Nash P."/>
            <person name="Ginger M.L."/>
            <person name="Horn M."/>
            <person name="Schaap P."/>
            <person name="Caler L."/>
            <person name="Loftus B."/>
        </authorList>
    </citation>
    <scope>NUCLEOTIDE SEQUENCE [LARGE SCALE GENOMIC DNA]</scope>
    <source>
        <strain evidence="8 9">Neff</strain>
    </source>
</reference>
<keyword evidence="4" id="KW-0539">Nucleus</keyword>
<accession>L8H226</accession>
<evidence type="ECO:0008006" key="10">
    <source>
        <dbReference type="Google" id="ProtNLM"/>
    </source>
</evidence>
<dbReference type="PANTHER" id="PTHR12765">
    <property type="entry name" value="RED PROTEIN IK FACTOR CYTOKINE IK"/>
    <property type="match status" value="1"/>
</dbReference>
<feature type="compositionally biased region" description="Basic residues" evidence="5">
    <location>
        <begin position="221"/>
        <end position="233"/>
    </location>
</feature>
<dbReference type="InterPro" id="IPR012916">
    <property type="entry name" value="RED_N"/>
</dbReference>
<feature type="region of interest" description="Disordered" evidence="5">
    <location>
        <begin position="660"/>
        <end position="689"/>
    </location>
</feature>
<feature type="domain" description="Protein RED C-terminal" evidence="6">
    <location>
        <begin position="578"/>
        <end position="687"/>
    </location>
</feature>